<evidence type="ECO:0000313" key="1">
    <source>
        <dbReference type="EMBL" id="MBE9640927.1"/>
    </source>
</evidence>
<proteinExistence type="predicted"/>
<dbReference type="Proteomes" id="UP000607796">
    <property type="component" value="Unassembled WGS sequence"/>
</dbReference>
<sequence>MFNTLTSNTGQAAHDRIADTERHLRRHGRSLCDLLDALDMPTAFDAFCDLHGAFGTQQPNARMIEDALAEIEQGLARQTASAIDTIARKRKFDTAAVRWHGADSAPARGVGASTFGEVRV</sequence>
<evidence type="ECO:0000313" key="2">
    <source>
        <dbReference type="Proteomes" id="UP000607796"/>
    </source>
</evidence>
<comment type="caution">
    <text evidence="1">The sequence shown here is derived from an EMBL/GenBank/DDBJ whole genome shotgun (WGS) entry which is preliminary data.</text>
</comment>
<gene>
    <name evidence="1" type="ORF">IQ782_29210</name>
</gene>
<dbReference type="RefSeq" id="WP_194138166.1">
    <property type="nucleotide sequence ID" value="NZ_JADFFK010000061.1"/>
</dbReference>
<accession>A0ABR9XBR1</accession>
<keyword evidence="2" id="KW-1185">Reference proteome</keyword>
<protein>
    <submittedName>
        <fullName evidence="1">Uncharacterized protein</fullName>
    </submittedName>
</protein>
<name>A0ABR9XBR1_9RHOB</name>
<reference evidence="1 2" key="1">
    <citation type="journal article" date="2021" name="Int. J. Syst. Evol. Microbiol.">
        <title>Salipiger mangrovisoli sp. nov., isolated from mangrove soil and the proposal for the reclassification of Paraphaeobacter pallidus as Salipiger pallidus comb. nov.</title>
        <authorList>
            <person name="Du J."/>
            <person name="Liu Y."/>
            <person name="Pei T."/>
            <person name="Deng M.R."/>
            <person name="Zhu H."/>
        </authorList>
    </citation>
    <scope>NUCLEOTIDE SEQUENCE [LARGE SCALE GENOMIC DNA]</scope>
    <source>
        <strain evidence="1 2">6D45A</strain>
    </source>
</reference>
<organism evidence="1 2">
    <name type="scientific">Salipiger mangrovisoli</name>
    <dbReference type="NCBI Taxonomy" id="2865933"/>
    <lineage>
        <taxon>Bacteria</taxon>
        <taxon>Pseudomonadati</taxon>
        <taxon>Pseudomonadota</taxon>
        <taxon>Alphaproteobacteria</taxon>
        <taxon>Rhodobacterales</taxon>
        <taxon>Roseobacteraceae</taxon>
        <taxon>Salipiger</taxon>
    </lineage>
</organism>
<dbReference type="EMBL" id="JADFFK010000061">
    <property type="protein sequence ID" value="MBE9640927.1"/>
    <property type="molecule type" value="Genomic_DNA"/>
</dbReference>